<proteinExistence type="predicted"/>
<dbReference type="Ensembl" id="ENSLLTT00000015250.1">
    <property type="protein sequence ID" value="ENSLLTP00000014668.1"/>
    <property type="gene ID" value="ENSLLTG00000011254.1"/>
</dbReference>
<evidence type="ECO:0000313" key="1">
    <source>
        <dbReference type="Ensembl" id="ENSLLTP00000014668.1"/>
    </source>
</evidence>
<organism evidence="1 2">
    <name type="scientific">Laticauda laticaudata</name>
    <name type="common">Blue-ringed sea krait</name>
    <name type="synonym">Blue-lipped sea krait</name>
    <dbReference type="NCBI Taxonomy" id="8630"/>
    <lineage>
        <taxon>Eukaryota</taxon>
        <taxon>Metazoa</taxon>
        <taxon>Chordata</taxon>
        <taxon>Craniata</taxon>
        <taxon>Vertebrata</taxon>
        <taxon>Euteleostomi</taxon>
        <taxon>Lepidosauria</taxon>
        <taxon>Squamata</taxon>
        <taxon>Bifurcata</taxon>
        <taxon>Unidentata</taxon>
        <taxon>Episquamata</taxon>
        <taxon>Toxicofera</taxon>
        <taxon>Serpentes</taxon>
        <taxon>Colubroidea</taxon>
        <taxon>Elapidae</taxon>
        <taxon>Laticaudinae</taxon>
        <taxon>Laticauda</taxon>
    </lineage>
</organism>
<sequence>MGEKKDLPLTWERNPKLPRRRKRRILMISKIVASMWDGLGEEQKQIVEEFSCELECVIWR</sequence>
<name>A0A8C5SCR1_LATLA</name>
<protein>
    <submittedName>
        <fullName evidence="1">Uncharacterized protein</fullName>
    </submittedName>
</protein>
<reference evidence="1" key="2">
    <citation type="submission" date="2025-09" db="UniProtKB">
        <authorList>
            <consortium name="Ensembl"/>
        </authorList>
    </citation>
    <scope>IDENTIFICATION</scope>
</reference>
<dbReference type="AlphaFoldDB" id="A0A8C5SCR1"/>
<dbReference type="Proteomes" id="UP000694406">
    <property type="component" value="Unplaced"/>
</dbReference>
<evidence type="ECO:0000313" key="2">
    <source>
        <dbReference type="Proteomes" id="UP000694406"/>
    </source>
</evidence>
<accession>A0A8C5SCR1</accession>
<keyword evidence="2" id="KW-1185">Reference proteome</keyword>
<reference evidence="1" key="1">
    <citation type="submission" date="2025-08" db="UniProtKB">
        <authorList>
            <consortium name="Ensembl"/>
        </authorList>
    </citation>
    <scope>IDENTIFICATION</scope>
</reference>